<evidence type="ECO:0000313" key="2">
    <source>
        <dbReference type="Proteomes" id="UP000740926"/>
    </source>
</evidence>
<evidence type="ECO:0000313" key="1">
    <source>
        <dbReference type="EMBL" id="KAG1532604.1"/>
    </source>
</evidence>
<protein>
    <submittedName>
        <fullName evidence="1">Uncharacterized protein</fullName>
    </submittedName>
</protein>
<dbReference type="EMBL" id="JAANIU010009790">
    <property type="protein sequence ID" value="KAG1532604.1"/>
    <property type="molecule type" value="Genomic_DNA"/>
</dbReference>
<name>A0A9P6XU62_9FUNG</name>
<sequence>MASDRQAIRRQVMSQLQGKIAIVTGGGSGFGEGIVKLYAKEGAKVVIADINKEAADRVEAEVGAAALAVKADVSNRADIDNVVRVCQENRCGRWTRQCSTAC</sequence>
<gene>
    <name evidence="1" type="ORF">G6F50_016163</name>
</gene>
<reference evidence="1 2" key="1">
    <citation type="journal article" date="2020" name="Microb. Genom.">
        <title>Genetic diversity of clinical and environmental Mucorales isolates obtained from an investigation of mucormycosis cases among solid organ transplant recipients.</title>
        <authorList>
            <person name="Nguyen M.H."/>
            <person name="Kaul D."/>
            <person name="Muto C."/>
            <person name="Cheng S.J."/>
            <person name="Richter R.A."/>
            <person name="Bruno V.M."/>
            <person name="Liu G."/>
            <person name="Beyhan S."/>
            <person name="Sundermann A.J."/>
            <person name="Mounaud S."/>
            <person name="Pasculle A.W."/>
            <person name="Nierman W.C."/>
            <person name="Driscoll E."/>
            <person name="Cumbie R."/>
            <person name="Clancy C.J."/>
            <person name="Dupont C.L."/>
        </authorList>
    </citation>
    <scope>NUCLEOTIDE SEQUENCE [LARGE SCALE GENOMIC DNA]</scope>
    <source>
        <strain evidence="1 2">GL24</strain>
    </source>
</reference>
<organism evidence="1 2">
    <name type="scientific">Rhizopus delemar</name>
    <dbReference type="NCBI Taxonomy" id="936053"/>
    <lineage>
        <taxon>Eukaryota</taxon>
        <taxon>Fungi</taxon>
        <taxon>Fungi incertae sedis</taxon>
        <taxon>Mucoromycota</taxon>
        <taxon>Mucoromycotina</taxon>
        <taxon>Mucoromycetes</taxon>
        <taxon>Mucorales</taxon>
        <taxon>Mucorineae</taxon>
        <taxon>Rhizopodaceae</taxon>
        <taxon>Rhizopus</taxon>
    </lineage>
</organism>
<dbReference type="SUPFAM" id="SSF51735">
    <property type="entry name" value="NAD(P)-binding Rossmann-fold domains"/>
    <property type="match status" value="1"/>
</dbReference>
<accession>A0A9P6XU62</accession>
<dbReference type="Pfam" id="PF00106">
    <property type="entry name" value="adh_short"/>
    <property type="match status" value="1"/>
</dbReference>
<dbReference type="InterPro" id="IPR002347">
    <property type="entry name" value="SDR_fam"/>
</dbReference>
<dbReference type="InterPro" id="IPR036291">
    <property type="entry name" value="NAD(P)-bd_dom_sf"/>
</dbReference>
<dbReference type="Proteomes" id="UP000740926">
    <property type="component" value="Unassembled WGS sequence"/>
</dbReference>
<comment type="caution">
    <text evidence="1">The sequence shown here is derived from an EMBL/GenBank/DDBJ whole genome shotgun (WGS) entry which is preliminary data.</text>
</comment>
<dbReference type="PANTHER" id="PTHR42820">
    <property type="entry name" value="SHORT-CHAIN DEHYDROGENASE REDUCTASE"/>
    <property type="match status" value="1"/>
</dbReference>
<proteinExistence type="predicted"/>
<dbReference type="Gene3D" id="3.40.50.720">
    <property type="entry name" value="NAD(P)-binding Rossmann-like Domain"/>
    <property type="match status" value="1"/>
</dbReference>
<keyword evidence="2" id="KW-1185">Reference proteome</keyword>
<dbReference type="PANTHER" id="PTHR42820:SF1">
    <property type="entry name" value="SHORT-CHAIN DEHYDROGENASE_REDUCTASE FAMILY PROTEIN"/>
    <property type="match status" value="1"/>
</dbReference>
<dbReference type="AlphaFoldDB" id="A0A9P6XU62"/>